<keyword evidence="2" id="KW-0812">Transmembrane</keyword>
<feature type="transmembrane region" description="Helical" evidence="2">
    <location>
        <begin position="365"/>
        <end position="386"/>
    </location>
</feature>
<feature type="transmembrane region" description="Helical" evidence="2">
    <location>
        <begin position="278"/>
        <end position="295"/>
    </location>
</feature>
<dbReference type="InterPro" id="IPR050327">
    <property type="entry name" value="Proton-linked_MCT"/>
</dbReference>
<keyword evidence="2" id="KW-1133">Transmembrane helix</keyword>
<protein>
    <submittedName>
        <fullName evidence="3">Monocarboxylate transporter 2</fullName>
    </submittedName>
</protein>
<dbReference type="SUPFAM" id="SSF103473">
    <property type="entry name" value="MFS general substrate transporter"/>
    <property type="match status" value="1"/>
</dbReference>
<reference evidence="3 4" key="1">
    <citation type="submission" date="2020-01" db="EMBL/GenBank/DDBJ databases">
        <title>Identification and distribution of gene clusters putatively required for synthesis of sphingolipid metabolism inhibitors in phylogenetically diverse species of the filamentous fungus Fusarium.</title>
        <authorList>
            <person name="Kim H.-S."/>
            <person name="Busman M."/>
            <person name="Brown D.W."/>
            <person name="Divon H."/>
            <person name="Uhlig S."/>
            <person name="Proctor R.H."/>
        </authorList>
    </citation>
    <scope>NUCLEOTIDE SEQUENCE [LARGE SCALE GENOMIC DNA]</scope>
    <source>
        <strain evidence="3 4">NRRL 20459</strain>
    </source>
</reference>
<accession>A0A8H4KYI8</accession>
<feature type="transmembrane region" description="Helical" evidence="2">
    <location>
        <begin position="216"/>
        <end position="234"/>
    </location>
</feature>
<organism evidence="3 4">
    <name type="scientific">Fusarium albosuccineum</name>
    <dbReference type="NCBI Taxonomy" id="1237068"/>
    <lineage>
        <taxon>Eukaryota</taxon>
        <taxon>Fungi</taxon>
        <taxon>Dikarya</taxon>
        <taxon>Ascomycota</taxon>
        <taxon>Pezizomycotina</taxon>
        <taxon>Sordariomycetes</taxon>
        <taxon>Hypocreomycetidae</taxon>
        <taxon>Hypocreales</taxon>
        <taxon>Nectriaceae</taxon>
        <taxon>Fusarium</taxon>
        <taxon>Fusarium decemcellulare species complex</taxon>
    </lineage>
</organism>
<dbReference type="PANTHER" id="PTHR11360">
    <property type="entry name" value="MONOCARBOXYLATE TRANSPORTER"/>
    <property type="match status" value="1"/>
</dbReference>
<feature type="transmembrane region" description="Helical" evidence="2">
    <location>
        <begin position="157"/>
        <end position="177"/>
    </location>
</feature>
<feature type="transmembrane region" description="Helical" evidence="2">
    <location>
        <begin position="326"/>
        <end position="344"/>
    </location>
</feature>
<dbReference type="PANTHER" id="PTHR11360:SF287">
    <property type="entry name" value="MFS MONOCARBOXYLATE TRANSPORTER"/>
    <property type="match status" value="1"/>
</dbReference>
<dbReference type="AlphaFoldDB" id="A0A8H4KYI8"/>
<sequence>MAESSTQIAYALRSLESRNSHDVQIGNGENGQGNPQPEATSLPPTDRGRGAYLALMCCTVAQAPIWGYSVSFGIFQEYYSRPNSPIGNASSGEIATIGALQMGIMYLMMPVAFLALTRYPRLRHWCGPLGLIVTTASLTASAFVSTLPGLIATQGALYSLGCGLLFCPISHYMNEWFIERKGLALGIMWAGKSATGVVMPFVFDALLGHIGLRATILSWAVDSGLMTLPTLLFIKPRIPLRTLARSRSLSFNFLRHPAYLASYASTIGLPAVTGPVLLALFSIASVPGGIIYGLLGDKLSATKVIIISSVGSALPIFLLWGLSLNIGNLVVFVILYGFFAGGFSSTWSSMSSEIQRHDSAADSSLIFGMLLGGRGVGFVIAGPVSGALIQAKESLQGEALGYATRYGPMIICTGVTALLGAWAPLWKGARTIMARTCWN</sequence>
<dbReference type="Proteomes" id="UP000554235">
    <property type="component" value="Unassembled WGS sequence"/>
</dbReference>
<comment type="caution">
    <text evidence="3">The sequence shown here is derived from an EMBL/GenBank/DDBJ whole genome shotgun (WGS) entry which is preliminary data.</text>
</comment>
<keyword evidence="4" id="KW-1185">Reference proteome</keyword>
<dbReference type="InterPro" id="IPR036259">
    <property type="entry name" value="MFS_trans_sf"/>
</dbReference>
<dbReference type="Gene3D" id="1.20.1250.20">
    <property type="entry name" value="MFS general substrate transporter like domains"/>
    <property type="match status" value="2"/>
</dbReference>
<dbReference type="OrthoDB" id="5342292at2759"/>
<keyword evidence="2" id="KW-0472">Membrane</keyword>
<feature type="region of interest" description="Disordered" evidence="1">
    <location>
        <begin position="21"/>
        <end position="44"/>
    </location>
</feature>
<feature type="transmembrane region" description="Helical" evidence="2">
    <location>
        <begin position="302"/>
        <end position="320"/>
    </location>
</feature>
<evidence type="ECO:0000256" key="2">
    <source>
        <dbReference type="SAM" id="Phobius"/>
    </source>
</evidence>
<evidence type="ECO:0000256" key="1">
    <source>
        <dbReference type="SAM" id="MobiDB-lite"/>
    </source>
</evidence>
<feature type="transmembrane region" description="Helical" evidence="2">
    <location>
        <begin position="189"/>
        <end position="210"/>
    </location>
</feature>
<evidence type="ECO:0000313" key="4">
    <source>
        <dbReference type="Proteomes" id="UP000554235"/>
    </source>
</evidence>
<feature type="transmembrane region" description="Helical" evidence="2">
    <location>
        <begin position="94"/>
        <end position="117"/>
    </location>
</feature>
<evidence type="ECO:0000313" key="3">
    <source>
        <dbReference type="EMBL" id="KAF4459066.1"/>
    </source>
</evidence>
<name>A0A8H4KYI8_9HYPO</name>
<feature type="transmembrane region" description="Helical" evidence="2">
    <location>
        <begin position="406"/>
        <end position="425"/>
    </location>
</feature>
<gene>
    <name evidence="3" type="ORF">FALBO_14190</name>
</gene>
<dbReference type="EMBL" id="JAADYS010002267">
    <property type="protein sequence ID" value="KAF4459066.1"/>
    <property type="molecule type" value="Genomic_DNA"/>
</dbReference>
<feature type="transmembrane region" description="Helical" evidence="2">
    <location>
        <begin position="129"/>
        <end position="151"/>
    </location>
</feature>
<proteinExistence type="predicted"/>
<feature type="transmembrane region" description="Helical" evidence="2">
    <location>
        <begin position="51"/>
        <end position="74"/>
    </location>
</feature>